<evidence type="ECO:0000256" key="1">
    <source>
        <dbReference type="SAM" id="Phobius"/>
    </source>
</evidence>
<name>A0AA35VEI4_LACSI</name>
<keyword evidence="1" id="KW-1133">Transmembrane helix</keyword>
<keyword evidence="3" id="KW-1185">Reference proteome</keyword>
<organism evidence="2 3">
    <name type="scientific">Lactuca saligna</name>
    <name type="common">Willowleaf lettuce</name>
    <dbReference type="NCBI Taxonomy" id="75948"/>
    <lineage>
        <taxon>Eukaryota</taxon>
        <taxon>Viridiplantae</taxon>
        <taxon>Streptophyta</taxon>
        <taxon>Embryophyta</taxon>
        <taxon>Tracheophyta</taxon>
        <taxon>Spermatophyta</taxon>
        <taxon>Magnoliopsida</taxon>
        <taxon>eudicotyledons</taxon>
        <taxon>Gunneridae</taxon>
        <taxon>Pentapetalae</taxon>
        <taxon>asterids</taxon>
        <taxon>campanulids</taxon>
        <taxon>Asterales</taxon>
        <taxon>Asteraceae</taxon>
        <taxon>Cichorioideae</taxon>
        <taxon>Cichorieae</taxon>
        <taxon>Lactucinae</taxon>
        <taxon>Lactuca</taxon>
    </lineage>
</organism>
<dbReference type="PANTHER" id="PTHR34656">
    <property type="entry name" value="PYRROLINE-5-CARBOXYLATE REDUCTASE"/>
    <property type="match status" value="1"/>
</dbReference>
<dbReference type="PANTHER" id="PTHR34656:SF2">
    <property type="entry name" value="TRANSMEMBRANE PROTEIN"/>
    <property type="match status" value="1"/>
</dbReference>
<feature type="transmembrane region" description="Helical" evidence="1">
    <location>
        <begin position="80"/>
        <end position="106"/>
    </location>
</feature>
<dbReference type="EMBL" id="OX465077">
    <property type="protein sequence ID" value="CAI9267249.1"/>
    <property type="molecule type" value="Genomic_DNA"/>
</dbReference>
<evidence type="ECO:0000313" key="2">
    <source>
        <dbReference type="EMBL" id="CAI9267249.1"/>
    </source>
</evidence>
<dbReference type="AlphaFoldDB" id="A0AA35VEI4"/>
<protein>
    <submittedName>
        <fullName evidence="2">Uncharacterized protein</fullName>
    </submittedName>
</protein>
<accession>A0AA35VEI4</accession>
<gene>
    <name evidence="2" type="ORF">LSALG_LOCUS7744</name>
</gene>
<feature type="transmembrane region" description="Helical" evidence="1">
    <location>
        <begin position="44"/>
        <end position="60"/>
    </location>
</feature>
<keyword evidence="1" id="KW-0472">Membrane</keyword>
<evidence type="ECO:0000313" key="3">
    <source>
        <dbReference type="Proteomes" id="UP001177003"/>
    </source>
</evidence>
<keyword evidence="1" id="KW-0812">Transmembrane</keyword>
<dbReference type="Proteomes" id="UP001177003">
    <property type="component" value="Chromosome 1"/>
</dbReference>
<reference evidence="2" key="1">
    <citation type="submission" date="2023-04" db="EMBL/GenBank/DDBJ databases">
        <authorList>
            <person name="Vijverberg K."/>
            <person name="Xiong W."/>
            <person name="Schranz E."/>
        </authorList>
    </citation>
    <scope>NUCLEOTIDE SEQUENCE</scope>
</reference>
<proteinExistence type="predicted"/>
<sequence>MDTNSLLHPHLKSNILPSSFFNTIFISSPTSHSLSSQMIARSKTTASCLFFVLLSLYIVMSHDSDHTGSRRSSFQMWSMIAGGLLIAGLMAVMVRATIVTWTMVLVMMAFAGKRRRVLAVEGRKITGDVAMHLLKVMIKERSIVAVACATFLSSMAMVWVA</sequence>
<feature type="transmembrane region" description="Helical" evidence="1">
    <location>
        <begin position="142"/>
        <end position="160"/>
    </location>
</feature>